<feature type="region of interest" description="Disordered" evidence="1">
    <location>
        <begin position="337"/>
        <end position="356"/>
    </location>
</feature>
<dbReference type="RefSeq" id="XP_019913159.1">
    <property type="nucleotide sequence ID" value="XM_020057444.1"/>
</dbReference>
<dbReference type="Proteomes" id="UP000092716">
    <property type="component" value="Chromosome 4"/>
</dbReference>
<sequence>MQSDVWLDFPNILQNLSKAITTESIEVDSLCEGIEQVPNGKEDANKKACQLIVRGLKHLYSIQESHIPNVQDHPFLNQQFKQFAICLLLKQFAKKLKEQSKCEVEEGMKKAFESSTKIKGEKCTKNTYECVECKREDDYSSCPMGGQQIGDKLKKLLDQNKNGKKQDVKQALDAIDNICKVSVPPAKVPEVPKEVVPEKNFPAPVPKAEEAQPQLPESSPAPAAPPAAPASEEKTSITEKKGKNVDSELGGVVTPPAPAALRNPIDPSNLTSYLPLAPAVLGISAMTYLLWKYFGMFRKTRKRYRRAPQIRGPSLEQQIVDHVNEDVPHAYTIVKERKGPRSVPTRRKHVGKHAGRRRGVRRRMIIDIHLEVLDECQKGDLHSMKEDFFEIIVQEFMGSNFIKEEKVPNSDSGFREGRLCS</sequence>
<feature type="compositionally biased region" description="Basic residues" evidence="1">
    <location>
        <begin position="340"/>
        <end position="356"/>
    </location>
</feature>
<name>A0A1B1DUP8_9APIC</name>
<feature type="region of interest" description="Disordered" evidence="1">
    <location>
        <begin position="194"/>
        <end position="258"/>
    </location>
</feature>
<reference evidence="6" key="1">
    <citation type="submission" date="2016-06" db="EMBL/GenBank/DDBJ databases">
        <title>First high quality genome sequence of Plasmodium coatneyi using continuous long reads from single molecule, real-time sequencing.</title>
        <authorList>
            <person name="Chien J.-T."/>
            <person name="Pakala S.B."/>
            <person name="Geraldo J.A."/>
            <person name="Lapp S.A."/>
            <person name="Barnwell J.W."/>
            <person name="Kissinger J.C."/>
            <person name="Galinski M.R."/>
            <person name="Humphrey J.C."/>
        </authorList>
    </citation>
    <scope>NUCLEOTIDE SEQUENCE [LARGE SCALE GENOMIC DNA]</scope>
    <source>
        <strain evidence="6">Hackeri</strain>
    </source>
</reference>
<organism evidence="5 6">
    <name type="scientific">Plasmodium coatneyi</name>
    <dbReference type="NCBI Taxonomy" id="208452"/>
    <lineage>
        <taxon>Eukaryota</taxon>
        <taxon>Sar</taxon>
        <taxon>Alveolata</taxon>
        <taxon>Apicomplexa</taxon>
        <taxon>Aconoidasida</taxon>
        <taxon>Haemosporida</taxon>
        <taxon>Plasmodiidae</taxon>
        <taxon>Plasmodium</taxon>
    </lineage>
</organism>
<accession>A0A1B1DUP8</accession>
<keyword evidence="2" id="KW-1133">Transmembrane helix</keyword>
<keyword evidence="2" id="KW-0812">Transmembrane</keyword>
<evidence type="ECO:0000256" key="1">
    <source>
        <dbReference type="SAM" id="MobiDB-lite"/>
    </source>
</evidence>
<proteinExistence type="predicted"/>
<keyword evidence="2" id="KW-0472">Membrane</keyword>
<evidence type="ECO:0000313" key="5">
    <source>
        <dbReference type="EMBL" id="ANQ06464.1"/>
    </source>
</evidence>
<dbReference type="Pfam" id="PF12878">
    <property type="entry name" value="SICA_beta"/>
    <property type="match status" value="1"/>
</dbReference>
<evidence type="ECO:0000259" key="3">
    <source>
        <dbReference type="Pfam" id="PF12878"/>
    </source>
</evidence>
<gene>
    <name evidence="5" type="ORF">PCOAH_00006340</name>
</gene>
<dbReference type="AlphaFoldDB" id="A0A1B1DUP8"/>
<feature type="domain" description="Schizont-infected cell agglutination extracellular beta" evidence="3">
    <location>
        <begin position="10"/>
        <end position="142"/>
    </location>
</feature>
<dbReference type="Pfam" id="PF02818">
    <property type="entry name" value="PPAK"/>
    <property type="match status" value="1"/>
</dbReference>
<dbReference type="InterPro" id="IPR004168">
    <property type="entry name" value="PPAK_motif"/>
</dbReference>
<feature type="transmembrane region" description="Helical" evidence="2">
    <location>
        <begin position="273"/>
        <end position="294"/>
    </location>
</feature>
<evidence type="ECO:0000313" key="6">
    <source>
        <dbReference type="Proteomes" id="UP000092716"/>
    </source>
</evidence>
<feature type="compositionally biased region" description="Basic and acidic residues" evidence="1">
    <location>
        <begin position="231"/>
        <end position="246"/>
    </location>
</feature>
<dbReference type="InterPro" id="IPR024285">
    <property type="entry name" value="SICA_extracell_b"/>
</dbReference>
<dbReference type="VEuPathDB" id="PlasmoDB:PCOAH_00006340"/>
<keyword evidence="6" id="KW-1185">Reference proteome</keyword>
<dbReference type="GeneID" id="30907357"/>
<dbReference type="OrthoDB" id="376328at2759"/>
<evidence type="ECO:0000256" key="2">
    <source>
        <dbReference type="SAM" id="Phobius"/>
    </source>
</evidence>
<dbReference type="EMBL" id="CP016242">
    <property type="protein sequence ID" value="ANQ06464.1"/>
    <property type="molecule type" value="Genomic_DNA"/>
</dbReference>
<protein>
    <submittedName>
        <fullName evidence="5">SICA antigen</fullName>
    </submittedName>
</protein>
<dbReference type="KEGG" id="pcot:PCOAH_00006340"/>
<evidence type="ECO:0000259" key="4">
    <source>
        <dbReference type="Pfam" id="PF12879"/>
    </source>
</evidence>
<dbReference type="Pfam" id="PF12879">
    <property type="entry name" value="SICA_C"/>
    <property type="match status" value="1"/>
</dbReference>
<dbReference type="InterPro" id="IPR024288">
    <property type="entry name" value="SICA_C"/>
</dbReference>
<feature type="domain" description="Schizont-infected cell agglutination C-terminal" evidence="4">
    <location>
        <begin position="292"/>
        <end position="411"/>
    </location>
</feature>